<dbReference type="Proteomes" id="UP000311382">
    <property type="component" value="Unassembled WGS sequence"/>
</dbReference>
<organism evidence="2 3">
    <name type="scientific">Rhodotorula diobovata</name>
    <dbReference type="NCBI Taxonomy" id="5288"/>
    <lineage>
        <taxon>Eukaryota</taxon>
        <taxon>Fungi</taxon>
        <taxon>Dikarya</taxon>
        <taxon>Basidiomycota</taxon>
        <taxon>Pucciniomycotina</taxon>
        <taxon>Microbotryomycetes</taxon>
        <taxon>Sporidiobolales</taxon>
        <taxon>Sporidiobolaceae</taxon>
        <taxon>Rhodotorula</taxon>
    </lineage>
</organism>
<feature type="region of interest" description="Disordered" evidence="1">
    <location>
        <begin position="120"/>
        <end position="191"/>
    </location>
</feature>
<accession>A0A5C5FZ40</accession>
<sequence length="248" mass="26673">MLRPSALELRQGRPRPVLLFARAPEVWKAHCPMCGPGKAHPFLTRALTKDELPTVLKASYTEIPVEVFKRQAIGLAASHTAKYTRKGQVTLARAHAACTLEWADGPMARPARHRALPRPIVTNVSSPGPALRPSRRRTCRSRGSRCPGGTPTSSLTCRRGSSRCTISLRSTSRLTSSSRSAGRRPQQCGSRLSSTAASSTEACCSRGCCSSTRRSSTSFPSPFSSSSTLSCLTSSLTTSETPCIVWPT</sequence>
<comment type="caution">
    <text evidence="2">The sequence shown here is derived from an EMBL/GenBank/DDBJ whole genome shotgun (WGS) entry which is preliminary data.</text>
</comment>
<evidence type="ECO:0000313" key="2">
    <source>
        <dbReference type="EMBL" id="TNY21915.1"/>
    </source>
</evidence>
<name>A0A5C5FZ40_9BASI</name>
<keyword evidence="3" id="KW-1185">Reference proteome</keyword>
<proteinExistence type="predicted"/>
<dbReference type="AlphaFoldDB" id="A0A5C5FZ40"/>
<feature type="region of interest" description="Disordered" evidence="1">
    <location>
        <begin position="211"/>
        <end position="230"/>
    </location>
</feature>
<dbReference type="EMBL" id="SOZI01000034">
    <property type="protein sequence ID" value="TNY21915.1"/>
    <property type="molecule type" value="Genomic_DNA"/>
</dbReference>
<evidence type="ECO:0000313" key="3">
    <source>
        <dbReference type="Proteomes" id="UP000311382"/>
    </source>
</evidence>
<protein>
    <submittedName>
        <fullName evidence="2">Uncharacterized protein</fullName>
    </submittedName>
</protein>
<feature type="compositionally biased region" description="Basic residues" evidence="1">
    <location>
        <begin position="133"/>
        <end position="143"/>
    </location>
</feature>
<evidence type="ECO:0000256" key="1">
    <source>
        <dbReference type="SAM" id="MobiDB-lite"/>
    </source>
</evidence>
<gene>
    <name evidence="2" type="ORF">DMC30DRAFT_177053</name>
</gene>
<feature type="compositionally biased region" description="Low complexity" evidence="1">
    <location>
        <begin position="162"/>
        <end position="184"/>
    </location>
</feature>
<reference evidence="2 3" key="1">
    <citation type="submission" date="2019-03" db="EMBL/GenBank/DDBJ databases">
        <title>Rhodosporidium diobovatum UCD-FST 08-225 genome sequencing, assembly, and annotation.</title>
        <authorList>
            <person name="Fakankun I.U."/>
            <person name="Fristensky B."/>
            <person name="Levin D.B."/>
        </authorList>
    </citation>
    <scope>NUCLEOTIDE SEQUENCE [LARGE SCALE GENOMIC DNA]</scope>
    <source>
        <strain evidence="2 3">UCD-FST 08-225</strain>
    </source>
</reference>